<dbReference type="GO" id="GO:0008239">
    <property type="term" value="F:dipeptidyl-peptidase activity"/>
    <property type="evidence" value="ECO:0007669"/>
    <property type="project" value="InterPro"/>
</dbReference>
<evidence type="ECO:0000256" key="1">
    <source>
        <dbReference type="ARBA" id="ARBA00022801"/>
    </source>
</evidence>
<protein>
    <recommendedName>
        <fullName evidence="2">Xaa-Pro dipeptidyl-peptidase C-terminal domain-containing protein</fullName>
    </recommendedName>
</protein>
<dbReference type="PANTHER" id="PTHR43056">
    <property type="entry name" value="PEPTIDASE S9 PROLYL OLIGOPEPTIDASE"/>
    <property type="match status" value="1"/>
</dbReference>
<dbReference type="Gene3D" id="2.60.120.260">
    <property type="entry name" value="Galactose-binding domain-like"/>
    <property type="match status" value="1"/>
</dbReference>
<dbReference type="Pfam" id="PF08530">
    <property type="entry name" value="PepX_C"/>
    <property type="match status" value="1"/>
</dbReference>
<dbReference type="InterPro" id="IPR005674">
    <property type="entry name" value="CocE/Ser_esterase"/>
</dbReference>
<feature type="domain" description="Xaa-Pro dipeptidyl-peptidase C-terminal" evidence="2">
    <location>
        <begin position="294"/>
        <end position="555"/>
    </location>
</feature>
<dbReference type="SUPFAM" id="SSF49785">
    <property type="entry name" value="Galactose-binding domain-like"/>
    <property type="match status" value="1"/>
</dbReference>
<sequence length="676" mass="76027">MTKIIDKFLAQVEVTEHLWITMPDGCRLAAKLWLPVDAYQNPVPAILEYIPYRKSDGTANRDQVIHAYFAGHGYAGVRVDMRGTGNSEGIQLDEYLPIEQQDGQDILTWIASQPWCTGAVGMMGISWGGVSSLQAATYRHPALKAILPVCASDDRYYDDGSYFLGCLSGQTIGWGAVMLGRNGRPPDPAVVGESWREQWLNRLSEPNLYVDTWLRHQRRDAYWLQGTVQGHYDKIQCPVYAVTGWADCWPNTVLRLLENLPKSLPKKGTIGPWGHAYPHHGIPLPAIGFLQEALRWWDRWLKGIENGIDQESRLNAYIQEQVPPDARHSVRSGRWVTELEWPSPRISRQRLFIGNSQIANQPISGDAVIIKSPLSCGLCSGEYMPWYTSGFSPQLPLDQSDDDARSVIFDGPTLKTPLEILGTPWTELCITPSAPSGLIAVRLCDVWPDGASTLITFGLLNLAQRDGRESPRPVEPNVRYQVRVKLNDTGYLLVPGHRLRLALSTSYWPMAWPAPDAGSLALEPRESYLDLPVFEGPSPDGTRPFLEPEHAAPLETETLREAHHERVINHDIFSGETVLWLVKDGGRQRFLHNQIEAEEATTERYLIDDINPLSARAEYTAHQVIGRGEWETRIESNLTVTCSHESFFLDAKLTAYESDAEIFSRDWNTEIPRDGF</sequence>
<dbReference type="InterPro" id="IPR000383">
    <property type="entry name" value="Xaa-Pro-like_dom"/>
</dbReference>
<dbReference type="PANTHER" id="PTHR43056:SF10">
    <property type="entry name" value="COCE_NOND FAMILY, PUTATIVE (AFU_ORTHOLOGUE AFUA_7G00600)-RELATED"/>
    <property type="match status" value="1"/>
</dbReference>
<dbReference type="InterPro" id="IPR050585">
    <property type="entry name" value="Xaa-Pro_dipeptidyl-ppase/CocE"/>
</dbReference>
<name>A0A382A343_9ZZZZ</name>
<proteinExistence type="predicted"/>
<dbReference type="NCBIfam" id="TIGR00976">
    <property type="entry name" value="CocE_NonD"/>
    <property type="match status" value="1"/>
</dbReference>
<keyword evidence="1" id="KW-0378">Hydrolase</keyword>
<accession>A0A382A343</accession>
<organism evidence="3">
    <name type="scientific">marine metagenome</name>
    <dbReference type="NCBI Taxonomy" id="408172"/>
    <lineage>
        <taxon>unclassified sequences</taxon>
        <taxon>metagenomes</taxon>
        <taxon>ecological metagenomes</taxon>
    </lineage>
</organism>
<dbReference type="InterPro" id="IPR013736">
    <property type="entry name" value="Xaa-Pro_dipept_C"/>
</dbReference>
<gene>
    <name evidence="3" type="ORF">METZ01_LOCUS148197</name>
</gene>
<dbReference type="InterPro" id="IPR008979">
    <property type="entry name" value="Galactose-bd-like_sf"/>
</dbReference>
<dbReference type="AlphaFoldDB" id="A0A382A343"/>
<dbReference type="SMART" id="SM00939">
    <property type="entry name" value="PepX_C"/>
    <property type="match status" value="1"/>
</dbReference>
<evidence type="ECO:0000259" key="2">
    <source>
        <dbReference type="SMART" id="SM00939"/>
    </source>
</evidence>
<dbReference type="EMBL" id="UINC01023520">
    <property type="protein sequence ID" value="SVA95343.1"/>
    <property type="molecule type" value="Genomic_DNA"/>
</dbReference>
<dbReference type="Gene3D" id="3.40.50.1820">
    <property type="entry name" value="alpha/beta hydrolase"/>
    <property type="match status" value="1"/>
</dbReference>
<dbReference type="InterPro" id="IPR029058">
    <property type="entry name" value="AB_hydrolase_fold"/>
</dbReference>
<dbReference type="Pfam" id="PF02129">
    <property type="entry name" value="Peptidase_S15"/>
    <property type="match status" value="1"/>
</dbReference>
<dbReference type="Gene3D" id="1.10.3020.10">
    <property type="entry name" value="alpha-amino acid ester hydrolase ( Helical cap domain)"/>
    <property type="match status" value="1"/>
</dbReference>
<dbReference type="SUPFAM" id="SSF53474">
    <property type="entry name" value="alpha/beta-Hydrolases"/>
    <property type="match status" value="1"/>
</dbReference>
<reference evidence="3" key="1">
    <citation type="submission" date="2018-05" db="EMBL/GenBank/DDBJ databases">
        <authorList>
            <person name="Lanie J.A."/>
            <person name="Ng W.-L."/>
            <person name="Kazmierczak K.M."/>
            <person name="Andrzejewski T.M."/>
            <person name="Davidsen T.M."/>
            <person name="Wayne K.J."/>
            <person name="Tettelin H."/>
            <person name="Glass J.I."/>
            <person name="Rusch D."/>
            <person name="Podicherti R."/>
            <person name="Tsui H.-C.T."/>
            <person name="Winkler M.E."/>
        </authorList>
    </citation>
    <scope>NUCLEOTIDE SEQUENCE</scope>
</reference>
<evidence type="ECO:0000313" key="3">
    <source>
        <dbReference type="EMBL" id="SVA95343.1"/>
    </source>
</evidence>